<organism evidence="17 18">
    <name type="scientific">[Candida] railenensis</name>
    <dbReference type="NCBI Taxonomy" id="45579"/>
    <lineage>
        <taxon>Eukaryota</taxon>
        <taxon>Fungi</taxon>
        <taxon>Dikarya</taxon>
        <taxon>Ascomycota</taxon>
        <taxon>Saccharomycotina</taxon>
        <taxon>Pichiomycetes</taxon>
        <taxon>Debaryomycetaceae</taxon>
        <taxon>Kurtzmaniella</taxon>
    </lineage>
</organism>
<evidence type="ECO:0000256" key="3">
    <source>
        <dbReference type="ARBA" id="ARBA00012668"/>
    </source>
</evidence>
<keyword evidence="13 15" id="KW-0472">Membrane</keyword>
<proteinExistence type="inferred from homology"/>
<feature type="transmembrane region" description="Helical" evidence="15">
    <location>
        <begin position="117"/>
        <end position="137"/>
    </location>
</feature>
<dbReference type="InterPro" id="IPR017927">
    <property type="entry name" value="FAD-bd_FR_type"/>
</dbReference>
<dbReference type="Proteomes" id="UP000837801">
    <property type="component" value="Unassembled WGS sequence"/>
</dbReference>
<evidence type="ECO:0000256" key="10">
    <source>
        <dbReference type="ARBA" id="ARBA00022989"/>
    </source>
</evidence>
<feature type="transmembrane region" description="Helical" evidence="15">
    <location>
        <begin position="229"/>
        <end position="250"/>
    </location>
</feature>
<dbReference type="OrthoDB" id="17725at2759"/>
<dbReference type="InterPro" id="IPR013112">
    <property type="entry name" value="FAD-bd_8"/>
</dbReference>
<keyword evidence="7 15" id="KW-0812">Transmembrane</keyword>
<feature type="transmembrane region" description="Helical" evidence="15">
    <location>
        <begin position="257"/>
        <end position="277"/>
    </location>
</feature>
<evidence type="ECO:0000256" key="11">
    <source>
        <dbReference type="ARBA" id="ARBA00023002"/>
    </source>
</evidence>
<evidence type="ECO:0000256" key="8">
    <source>
        <dbReference type="ARBA" id="ARBA00022827"/>
    </source>
</evidence>
<protein>
    <recommendedName>
        <fullName evidence="3">ferric-chelate reductase (NADPH)</fullName>
        <ecNumber evidence="3">1.16.1.9</ecNumber>
    </recommendedName>
</protein>
<dbReference type="Pfam" id="PF08022">
    <property type="entry name" value="FAD_binding_8"/>
    <property type="match status" value="1"/>
</dbReference>
<reference evidence="17" key="1">
    <citation type="submission" date="2022-03" db="EMBL/GenBank/DDBJ databases">
        <authorList>
            <person name="Legras J.-L."/>
            <person name="Devillers H."/>
            <person name="Grondin C."/>
        </authorList>
    </citation>
    <scope>NUCLEOTIDE SEQUENCE</scope>
    <source>
        <strain evidence="17">CLIB 1423</strain>
    </source>
</reference>
<dbReference type="GO" id="GO:0015677">
    <property type="term" value="P:copper ion import"/>
    <property type="evidence" value="ECO:0007669"/>
    <property type="project" value="TreeGrafter"/>
</dbReference>
<dbReference type="InterPro" id="IPR051410">
    <property type="entry name" value="Ferric/Cupric_Reductase"/>
</dbReference>
<comment type="caution">
    <text evidence="17">The sequence shown here is derived from an EMBL/GenBank/DDBJ whole genome shotgun (WGS) entry which is preliminary data.</text>
</comment>
<keyword evidence="9" id="KW-0249">Electron transport</keyword>
<keyword evidence="18" id="KW-1185">Reference proteome</keyword>
<dbReference type="SFLD" id="SFLDG01168">
    <property type="entry name" value="Ferric_reductase_subgroup_(FRE"/>
    <property type="match status" value="1"/>
</dbReference>
<feature type="transmembrane region" description="Helical" evidence="15">
    <location>
        <begin position="41"/>
        <end position="59"/>
    </location>
</feature>
<dbReference type="CDD" id="cd06186">
    <property type="entry name" value="NOX_Duox_like_FAD_NADP"/>
    <property type="match status" value="1"/>
</dbReference>
<gene>
    <name evidence="17" type="ORF">CLIB1423_06S04720</name>
</gene>
<evidence type="ECO:0000256" key="7">
    <source>
        <dbReference type="ARBA" id="ARBA00022692"/>
    </source>
</evidence>
<feature type="domain" description="FAD-binding FR-type" evidence="16">
    <location>
        <begin position="291"/>
        <end position="419"/>
    </location>
</feature>
<evidence type="ECO:0000256" key="5">
    <source>
        <dbReference type="ARBA" id="ARBA00022475"/>
    </source>
</evidence>
<comment type="catalytic activity">
    <reaction evidence="14">
        <text>2 a Fe(II)-siderophore + NADP(+) + H(+) = 2 a Fe(III)-siderophore + NADPH</text>
        <dbReference type="Rhea" id="RHEA:28795"/>
        <dbReference type="Rhea" id="RHEA-COMP:11342"/>
        <dbReference type="Rhea" id="RHEA-COMP:11344"/>
        <dbReference type="ChEBI" id="CHEBI:15378"/>
        <dbReference type="ChEBI" id="CHEBI:29033"/>
        <dbReference type="ChEBI" id="CHEBI:29034"/>
        <dbReference type="ChEBI" id="CHEBI:57783"/>
        <dbReference type="ChEBI" id="CHEBI:58349"/>
        <dbReference type="EC" id="1.16.1.9"/>
    </reaction>
</comment>
<dbReference type="InterPro" id="IPR017938">
    <property type="entry name" value="Riboflavin_synthase-like_b-brl"/>
</dbReference>
<evidence type="ECO:0000256" key="12">
    <source>
        <dbReference type="ARBA" id="ARBA00023065"/>
    </source>
</evidence>
<name>A0A9P0QN92_9ASCO</name>
<keyword evidence="11" id="KW-0560">Oxidoreductase</keyword>
<evidence type="ECO:0000313" key="17">
    <source>
        <dbReference type="EMBL" id="CAH2352363.1"/>
    </source>
</evidence>
<evidence type="ECO:0000256" key="9">
    <source>
        <dbReference type="ARBA" id="ARBA00022982"/>
    </source>
</evidence>
<keyword evidence="12" id="KW-0406">Ion transport</keyword>
<keyword evidence="8" id="KW-0274">FAD</keyword>
<dbReference type="SUPFAM" id="SSF52343">
    <property type="entry name" value="Ferredoxin reductase-like, C-terminal NADP-linked domain"/>
    <property type="match status" value="1"/>
</dbReference>
<evidence type="ECO:0000256" key="2">
    <source>
        <dbReference type="ARBA" id="ARBA00006278"/>
    </source>
</evidence>
<dbReference type="InterPro" id="IPR013121">
    <property type="entry name" value="Fe_red_NAD-bd_6"/>
</dbReference>
<evidence type="ECO:0000259" key="16">
    <source>
        <dbReference type="PROSITE" id="PS51384"/>
    </source>
</evidence>
<dbReference type="Pfam" id="PF08030">
    <property type="entry name" value="NAD_binding_6"/>
    <property type="match status" value="1"/>
</dbReference>
<dbReference type="GO" id="GO:0006879">
    <property type="term" value="P:intracellular iron ion homeostasis"/>
    <property type="evidence" value="ECO:0007669"/>
    <property type="project" value="TreeGrafter"/>
</dbReference>
<dbReference type="InterPro" id="IPR013130">
    <property type="entry name" value="Fe3_Rdtase_TM_dom"/>
</dbReference>
<dbReference type="GO" id="GO:0052851">
    <property type="term" value="F:ferric-chelate reductase (NADPH) activity"/>
    <property type="evidence" value="ECO:0007669"/>
    <property type="project" value="UniProtKB-EC"/>
</dbReference>
<dbReference type="PROSITE" id="PS51384">
    <property type="entry name" value="FAD_FR"/>
    <property type="match status" value="1"/>
</dbReference>
<keyword evidence="5" id="KW-1003">Cell membrane</keyword>
<evidence type="ECO:0000256" key="4">
    <source>
        <dbReference type="ARBA" id="ARBA00022448"/>
    </source>
</evidence>
<keyword evidence="10 15" id="KW-1133">Transmembrane helix</keyword>
<feature type="transmembrane region" description="Helical" evidence="15">
    <location>
        <begin position="188"/>
        <end position="209"/>
    </location>
</feature>
<feature type="transmembrane region" description="Helical" evidence="15">
    <location>
        <begin position="149"/>
        <end position="167"/>
    </location>
</feature>
<dbReference type="GO" id="GO:0005886">
    <property type="term" value="C:plasma membrane"/>
    <property type="evidence" value="ECO:0007669"/>
    <property type="project" value="UniProtKB-SubCell"/>
</dbReference>
<keyword evidence="4" id="KW-0813">Transport</keyword>
<evidence type="ECO:0000256" key="15">
    <source>
        <dbReference type="SAM" id="Phobius"/>
    </source>
</evidence>
<evidence type="ECO:0000256" key="6">
    <source>
        <dbReference type="ARBA" id="ARBA00022630"/>
    </source>
</evidence>
<comment type="subcellular location">
    <subcellularLocation>
        <location evidence="1">Cell membrane</location>
        <topology evidence="1">Multi-pass membrane protein</topology>
    </subcellularLocation>
</comment>
<dbReference type="PANTHER" id="PTHR32361">
    <property type="entry name" value="FERRIC/CUPRIC REDUCTASE TRANSMEMBRANE COMPONENT"/>
    <property type="match status" value="1"/>
</dbReference>
<evidence type="ECO:0000256" key="1">
    <source>
        <dbReference type="ARBA" id="ARBA00004651"/>
    </source>
</evidence>
<dbReference type="Gene3D" id="3.40.50.80">
    <property type="entry name" value="Nucleotide-binding domain of ferredoxin-NADP reductase (FNR) module"/>
    <property type="match status" value="1"/>
</dbReference>
<dbReference type="Gene3D" id="2.40.30.10">
    <property type="entry name" value="Translation factors"/>
    <property type="match status" value="1"/>
</dbReference>
<dbReference type="SFLD" id="SFLDS00052">
    <property type="entry name" value="Ferric_Reductase_Domain"/>
    <property type="match status" value="1"/>
</dbReference>
<evidence type="ECO:0000256" key="14">
    <source>
        <dbReference type="ARBA" id="ARBA00048483"/>
    </source>
</evidence>
<dbReference type="AlphaFoldDB" id="A0A9P0QN92"/>
<accession>A0A9P0QN92</accession>
<dbReference type="EC" id="1.16.1.9" evidence="3"/>
<evidence type="ECO:0000256" key="13">
    <source>
        <dbReference type="ARBA" id="ARBA00023136"/>
    </source>
</evidence>
<dbReference type="GO" id="GO:0006826">
    <property type="term" value="P:iron ion transport"/>
    <property type="evidence" value="ECO:0007669"/>
    <property type="project" value="TreeGrafter"/>
</dbReference>
<dbReference type="Pfam" id="PF01794">
    <property type="entry name" value="Ferric_reduct"/>
    <property type="match status" value="1"/>
</dbReference>
<keyword evidence="6" id="KW-0285">Flavoprotein</keyword>
<evidence type="ECO:0000313" key="18">
    <source>
        <dbReference type="Proteomes" id="UP000837801"/>
    </source>
</evidence>
<comment type="similarity">
    <text evidence="2">Belongs to the ferric reductase (FRE) family.</text>
</comment>
<dbReference type="PANTHER" id="PTHR32361:SF23">
    <property type="entry name" value="FERRIC-CHELATE REDUCTASE"/>
    <property type="match status" value="1"/>
</dbReference>
<dbReference type="EMBL" id="CAKXYY010000006">
    <property type="protein sequence ID" value="CAH2352363.1"/>
    <property type="molecule type" value="Genomic_DNA"/>
</dbReference>
<dbReference type="SUPFAM" id="SSF63380">
    <property type="entry name" value="Riboflavin synthase domain-like"/>
    <property type="match status" value="1"/>
</dbReference>
<sequence length="617" mass="69542">MAVTFDGMDCIADSTSDAFMAAYTASQTEIPWLSQFIYAKYTVYFGVVVVFLATIKNVWFKYTDNKYKTKNSRESLEPGYLGSFIAVLTSFSRCIGYKPINVSISKYLGLPATSGSFLFVVATTAYLACYSFIPHYWYRGCAGFGSPPIAVRTGVMATALIPFVYVLSGKTNTITLLTGISYEKLNSLHQFIGVACFVLSVIHTIPFIYQHFAEGGVAAVAVNFKTFSYYSGIPPIIFLGILCFGGNSIVRKYFYEAFLHLHWICGIAFFGTTVWHIDNTNGMWDYMWGALAFWMAQLIYRALVKTCFRPNALFMRARPAQLRRLDSRTFEVSVTNIADMKWSPGQHCYLRFAGSRILDNHPFSINSISNEDQKQSNEMKFIIIPKNGLTRVLHAELEESITSKKKVFLDGPYGGCPREPLSFDNLTMISTGSGVTVTLPFLEHAAHSIAKANSNSVPIPLRDVHFIWIVRYQENIEWIKEALDRAYELAGEYITIDIYVANRGSAKGLNDFEEIRYESKSPSSQEKAMESTFEDSHLISKGFNIYFEKPNLSDILKDSKRFLKRKNMIVSSGSASMRREVCSGVSSLQSMIFNADLAKSRTPVEEIYLHTEAFGWF</sequence>
<dbReference type="InterPro" id="IPR039261">
    <property type="entry name" value="FNR_nucleotide-bd"/>
</dbReference>
<feature type="transmembrane region" description="Helical" evidence="15">
    <location>
        <begin position="283"/>
        <end position="303"/>
    </location>
</feature>